<comment type="caution">
    <text evidence="2">The sequence shown here is derived from an EMBL/GenBank/DDBJ whole genome shotgun (WGS) entry which is preliminary data.</text>
</comment>
<evidence type="ECO:0000313" key="2">
    <source>
        <dbReference type="EMBL" id="MBU3031838.1"/>
    </source>
</evidence>
<dbReference type="InterPro" id="IPR005158">
    <property type="entry name" value="BTAD"/>
</dbReference>
<name>A0ABS6AML9_9RHOB</name>
<accession>A0ABS6AML9</accession>
<reference evidence="2" key="1">
    <citation type="submission" date="2021-06" db="EMBL/GenBank/DDBJ databases">
        <title>Paracoccus bacterium XHP0099 sp. nov., isolated from the surface waters of the Yellow Sea.</title>
        <authorList>
            <person name="Xue H."/>
            <person name="Zhang D."/>
        </authorList>
    </citation>
    <scope>NUCLEOTIDE SEQUENCE</scope>
    <source>
        <strain evidence="2">XHP0099</strain>
    </source>
</reference>
<gene>
    <name evidence="2" type="ORF">KNW02_17165</name>
</gene>
<feature type="domain" description="Bacterial transcriptional activator" evidence="1">
    <location>
        <begin position="102"/>
        <end position="235"/>
    </location>
</feature>
<dbReference type="Proteomes" id="UP001166191">
    <property type="component" value="Unassembled WGS sequence"/>
</dbReference>
<evidence type="ECO:0000259" key="1">
    <source>
        <dbReference type="SMART" id="SM01043"/>
    </source>
</evidence>
<keyword evidence="3" id="KW-1185">Reference proteome</keyword>
<proteinExistence type="predicted"/>
<dbReference type="Pfam" id="PF03704">
    <property type="entry name" value="BTAD"/>
    <property type="match status" value="1"/>
</dbReference>
<protein>
    <recommendedName>
        <fullName evidence="1">Bacterial transcriptional activator domain-containing protein</fullName>
    </recommendedName>
</protein>
<dbReference type="PANTHER" id="PTHR35807">
    <property type="entry name" value="TRANSCRIPTIONAL REGULATOR REDD-RELATED"/>
    <property type="match status" value="1"/>
</dbReference>
<dbReference type="RefSeq" id="WP_216034459.1">
    <property type="nucleotide sequence ID" value="NZ_JAHKNG010000042.1"/>
</dbReference>
<organism evidence="2 3">
    <name type="scientific">Paracoccus marinaquae</name>
    <dbReference type="NCBI Taxonomy" id="2841926"/>
    <lineage>
        <taxon>Bacteria</taxon>
        <taxon>Pseudomonadati</taxon>
        <taxon>Pseudomonadota</taxon>
        <taxon>Alphaproteobacteria</taxon>
        <taxon>Rhodobacterales</taxon>
        <taxon>Paracoccaceae</taxon>
        <taxon>Paracoccus</taxon>
    </lineage>
</organism>
<evidence type="ECO:0000313" key="3">
    <source>
        <dbReference type="Proteomes" id="UP001166191"/>
    </source>
</evidence>
<dbReference type="InterPro" id="IPR051677">
    <property type="entry name" value="AfsR-DnrI-RedD_regulator"/>
</dbReference>
<dbReference type="SMART" id="SM01043">
    <property type="entry name" value="BTAD"/>
    <property type="match status" value="1"/>
</dbReference>
<dbReference type="EMBL" id="JAHKNG010000042">
    <property type="protein sequence ID" value="MBU3031838.1"/>
    <property type="molecule type" value="Genomic_DNA"/>
</dbReference>
<sequence length="354" mass="38044">MPSQLRIFVLGAARFERSDGMALAFPGPKAAAVLACLAASPSLRMARTELVGLLWGDLSSTSAARHALRQCLLRLRGALGDAADLLGADAESLWLEESRVEIDLMAVRAALKDRDGPRIRDLSASVGGTFCDGLEVKAPEFEDWLRQRRSDAERLCALLHDRAAAELAAVGRMTEALEAAHRRVAVEPYEETAHAALFALCLRAGRRQAAVRARDACIELFRRDLDIRPGVESWPSLTPLVDQPRLPATIPPSRLYATMPRGNLIRAGLLGVFAIAFLLPGSPEAPLGVPEADVTAAPAMQPWITAASAKAMRQVGTGGAAREDEADADMVSRTAVRKMLEGDTDYAMLYPVGC</sequence>